<feature type="transmembrane region" description="Helical" evidence="5">
    <location>
        <begin position="34"/>
        <end position="52"/>
    </location>
</feature>
<feature type="transmembrane region" description="Helical" evidence="5">
    <location>
        <begin position="12"/>
        <end position="28"/>
    </location>
</feature>
<feature type="transmembrane region" description="Helical" evidence="5">
    <location>
        <begin position="73"/>
        <end position="95"/>
    </location>
</feature>
<dbReference type="Pfam" id="PF07690">
    <property type="entry name" value="MFS_1"/>
    <property type="match status" value="1"/>
</dbReference>
<keyword evidence="4 5" id="KW-0472">Membrane</keyword>
<dbReference type="EMBL" id="VJWX01000004">
    <property type="protein sequence ID" value="TVT62480.1"/>
    <property type="molecule type" value="Genomic_DNA"/>
</dbReference>
<comment type="caution">
    <text evidence="7">The sequence shown here is derived from an EMBL/GenBank/DDBJ whole genome shotgun (WGS) entry which is preliminary data.</text>
</comment>
<dbReference type="Proteomes" id="UP000320011">
    <property type="component" value="Unassembled WGS sequence"/>
</dbReference>
<dbReference type="GO" id="GO:0005886">
    <property type="term" value="C:plasma membrane"/>
    <property type="evidence" value="ECO:0007669"/>
    <property type="project" value="UniProtKB-SubCell"/>
</dbReference>
<keyword evidence="8" id="KW-1185">Reference proteome</keyword>
<evidence type="ECO:0000256" key="3">
    <source>
        <dbReference type="ARBA" id="ARBA00022989"/>
    </source>
</evidence>
<dbReference type="InterPro" id="IPR036259">
    <property type="entry name" value="MFS_trans_sf"/>
</dbReference>
<dbReference type="SUPFAM" id="SSF103473">
    <property type="entry name" value="MFS general substrate transporter"/>
    <property type="match status" value="1"/>
</dbReference>
<protein>
    <submittedName>
        <fullName evidence="7">MFS transporter</fullName>
    </submittedName>
</protein>
<evidence type="ECO:0000256" key="1">
    <source>
        <dbReference type="ARBA" id="ARBA00004651"/>
    </source>
</evidence>
<reference evidence="7 8" key="1">
    <citation type="submission" date="2019-07" db="EMBL/GenBank/DDBJ databases">
        <authorList>
            <person name="Duangmal K."/>
            <person name="Teo W.F.A."/>
        </authorList>
    </citation>
    <scope>NUCLEOTIDE SEQUENCE [LARGE SCALE GENOMIC DNA]</scope>
    <source>
        <strain evidence="7 8">TBRC 6029</strain>
    </source>
</reference>
<dbReference type="Gene3D" id="1.20.1250.20">
    <property type="entry name" value="MFS general substrate transporter like domains"/>
    <property type="match status" value="1"/>
</dbReference>
<name>A0A558DNA7_9PSEU</name>
<evidence type="ECO:0000259" key="6">
    <source>
        <dbReference type="PROSITE" id="PS50850"/>
    </source>
</evidence>
<feature type="transmembrane region" description="Helical" evidence="5">
    <location>
        <begin position="101"/>
        <end position="121"/>
    </location>
</feature>
<dbReference type="PANTHER" id="PTHR23518">
    <property type="entry name" value="C-METHYLTRANSFERASE"/>
    <property type="match status" value="1"/>
</dbReference>
<organism evidence="7 8">
    <name type="scientific">Amycolatopsis rhizosphaerae</name>
    <dbReference type="NCBI Taxonomy" id="2053003"/>
    <lineage>
        <taxon>Bacteria</taxon>
        <taxon>Bacillati</taxon>
        <taxon>Actinomycetota</taxon>
        <taxon>Actinomycetes</taxon>
        <taxon>Pseudonocardiales</taxon>
        <taxon>Pseudonocardiaceae</taxon>
        <taxon>Amycolatopsis</taxon>
    </lineage>
</organism>
<dbReference type="AlphaFoldDB" id="A0A558DNA7"/>
<proteinExistence type="predicted"/>
<evidence type="ECO:0000256" key="2">
    <source>
        <dbReference type="ARBA" id="ARBA00022692"/>
    </source>
</evidence>
<evidence type="ECO:0000256" key="4">
    <source>
        <dbReference type="ARBA" id="ARBA00023136"/>
    </source>
</evidence>
<reference evidence="7 8" key="2">
    <citation type="submission" date="2019-08" db="EMBL/GenBank/DDBJ databases">
        <title>Amycolatopsis acidicola sp. nov., isolated from peat swamp forest soil.</title>
        <authorList>
            <person name="Srisuk N."/>
        </authorList>
    </citation>
    <scope>NUCLEOTIDE SEQUENCE [LARGE SCALE GENOMIC DNA]</scope>
    <source>
        <strain evidence="7 8">TBRC 6029</strain>
    </source>
</reference>
<evidence type="ECO:0000313" key="7">
    <source>
        <dbReference type="EMBL" id="TVT62480.1"/>
    </source>
</evidence>
<dbReference type="InterPro" id="IPR020846">
    <property type="entry name" value="MFS_dom"/>
</dbReference>
<evidence type="ECO:0000313" key="8">
    <source>
        <dbReference type="Proteomes" id="UP000320011"/>
    </source>
</evidence>
<dbReference type="PROSITE" id="PS50850">
    <property type="entry name" value="MFS"/>
    <property type="match status" value="1"/>
</dbReference>
<dbReference type="GO" id="GO:0022857">
    <property type="term" value="F:transmembrane transporter activity"/>
    <property type="evidence" value="ECO:0007669"/>
    <property type="project" value="InterPro"/>
</dbReference>
<dbReference type="PANTHER" id="PTHR23518:SF2">
    <property type="entry name" value="MAJOR FACILITATOR SUPERFAMILY TRANSPORTER"/>
    <property type="match status" value="1"/>
</dbReference>
<keyword evidence="2 5" id="KW-0812">Transmembrane</keyword>
<comment type="subcellular location">
    <subcellularLocation>
        <location evidence="1">Cell membrane</location>
        <topology evidence="1">Multi-pass membrane protein</topology>
    </subcellularLocation>
</comment>
<keyword evidence="3 5" id="KW-1133">Transmembrane helix</keyword>
<sequence>MADRLGTRGPVAVLAAGVGAFALAYAGFAVTTSALIVLALPFVAAGIGIGAAETAEHAAVAALAPADLRGSAFGLLAAVQAVGNLAASAAAGLLWTLASPAAAFGYLTGWMLLALAGLLTLTRTSNV</sequence>
<feature type="domain" description="Major facilitator superfamily (MFS) profile" evidence="6">
    <location>
        <begin position="1"/>
        <end position="127"/>
    </location>
</feature>
<gene>
    <name evidence="7" type="ORF">FNH05_00915</name>
</gene>
<evidence type="ECO:0000256" key="5">
    <source>
        <dbReference type="SAM" id="Phobius"/>
    </source>
</evidence>
<accession>A0A558DNA7</accession>
<dbReference type="InterPro" id="IPR011701">
    <property type="entry name" value="MFS"/>
</dbReference>